<feature type="region of interest" description="Disordered" evidence="1">
    <location>
        <begin position="959"/>
        <end position="1031"/>
    </location>
</feature>
<feature type="transmembrane region" description="Helical" evidence="2">
    <location>
        <begin position="429"/>
        <end position="448"/>
    </location>
</feature>
<protein>
    <submittedName>
        <fullName evidence="3">Uncharacterized protein</fullName>
    </submittedName>
</protein>
<feature type="compositionally biased region" description="Polar residues" evidence="1">
    <location>
        <begin position="1007"/>
        <end position="1018"/>
    </location>
</feature>
<feature type="transmembrane region" description="Helical" evidence="2">
    <location>
        <begin position="98"/>
        <end position="122"/>
    </location>
</feature>
<evidence type="ECO:0000313" key="4">
    <source>
        <dbReference type="Proteomes" id="UP001218218"/>
    </source>
</evidence>
<organism evidence="3 4">
    <name type="scientific">Mycena albidolilacea</name>
    <dbReference type="NCBI Taxonomy" id="1033008"/>
    <lineage>
        <taxon>Eukaryota</taxon>
        <taxon>Fungi</taxon>
        <taxon>Dikarya</taxon>
        <taxon>Basidiomycota</taxon>
        <taxon>Agaricomycotina</taxon>
        <taxon>Agaricomycetes</taxon>
        <taxon>Agaricomycetidae</taxon>
        <taxon>Agaricales</taxon>
        <taxon>Marasmiineae</taxon>
        <taxon>Mycenaceae</taxon>
        <taxon>Mycena</taxon>
    </lineage>
</organism>
<keyword evidence="2" id="KW-0812">Transmembrane</keyword>
<feature type="compositionally biased region" description="Low complexity" evidence="1">
    <location>
        <begin position="905"/>
        <end position="922"/>
    </location>
</feature>
<evidence type="ECO:0000313" key="3">
    <source>
        <dbReference type="EMBL" id="KAJ7368762.1"/>
    </source>
</evidence>
<keyword evidence="4" id="KW-1185">Reference proteome</keyword>
<proteinExistence type="predicted"/>
<reference evidence="3" key="1">
    <citation type="submission" date="2023-03" db="EMBL/GenBank/DDBJ databases">
        <title>Massive genome expansion in bonnet fungi (Mycena s.s.) driven by repeated elements and novel gene families across ecological guilds.</title>
        <authorList>
            <consortium name="Lawrence Berkeley National Laboratory"/>
            <person name="Harder C.B."/>
            <person name="Miyauchi S."/>
            <person name="Viragh M."/>
            <person name="Kuo A."/>
            <person name="Thoen E."/>
            <person name="Andreopoulos B."/>
            <person name="Lu D."/>
            <person name="Skrede I."/>
            <person name="Drula E."/>
            <person name="Henrissat B."/>
            <person name="Morin E."/>
            <person name="Kohler A."/>
            <person name="Barry K."/>
            <person name="LaButti K."/>
            <person name="Morin E."/>
            <person name="Salamov A."/>
            <person name="Lipzen A."/>
            <person name="Mereny Z."/>
            <person name="Hegedus B."/>
            <person name="Baldrian P."/>
            <person name="Stursova M."/>
            <person name="Weitz H."/>
            <person name="Taylor A."/>
            <person name="Grigoriev I.V."/>
            <person name="Nagy L.G."/>
            <person name="Martin F."/>
            <person name="Kauserud H."/>
        </authorList>
    </citation>
    <scope>NUCLEOTIDE SEQUENCE</scope>
    <source>
        <strain evidence="3">CBHHK002</strain>
    </source>
</reference>
<feature type="compositionally biased region" description="Polar residues" evidence="1">
    <location>
        <begin position="330"/>
        <end position="341"/>
    </location>
</feature>
<comment type="caution">
    <text evidence="3">The sequence shown here is derived from an EMBL/GenBank/DDBJ whole genome shotgun (WGS) entry which is preliminary data.</text>
</comment>
<feature type="transmembrane region" description="Helical" evidence="2">
    <location>
        <begin position="60"/>
        <end position="78"/>
    </location>
</feature>
<keyword evidence="2" id="KW-1133">Transmembrane helix</keyword>
<feature type="compositionally biased region" description="Basic and acidic residues" evidence="1">
    <location>
        <begin position="313"/>
        <end position="328"/>
    </location>
</feature>
<feature type="region of interest" description="Disordered" evidence="1">
    <location>
        <begin position="801"/>
        <end position="836"/>
    </location>
</feature>
<feature type="region of interest" description="Disordered" evidence="1">
    <location>
        <begin position="688"/>
        <end position="710"/>
    </location>
</feature>
<name>A0AAD7AVH3_9AGAR</name>
<feature type="compositionally biased region" description="Low complexity" evidence="1">
    <location>
        <begin position="691"/>
        <end position="705"/>
    </location>
</feature>
<dbReference type="EMBL" id="JARIHO010000001">
    <property type="protein sequence ID" value="KAJ7368762.1"/>
    <property type="molecule type" value="Genomic_DNA"/>
</dbReference>
<feature type="compositionally biased region" description="Polar residues" evidence="1">
    <location>
        <begin position="964"/>
        <end position="974"/>
    </location>
</feature>
<feature type="transmembrane region" description="Helical" evidence="2">
    <location>
        <begin position="167"/>
        <end position="192"/>
    </location>
</feature>
<feature type="compositionally biased region" description="Polar residues" evidence="1">
    <location>
        <begin position="803"/>
        <end position="812"/>
    </location>
</feature>
<keyword evidence="2" id="KW-0472">Membrane</keyword>
<evidence type="ECO:0000256" key="2">
    <source>
        <dbReference type="SAM" id="Phobius"/>
    </source>
</evidence>
<gene>
    <name evidence="3" type="ORF">DFH08DRAFT_919951</name>
</gene>
<feature type="region of interest" description="Disordered" evidence="1">
    <location>
        <begin position="896"/>
        <end position="929"/>
    </location>
</feature>
<feature type="compositionally biased region" description="Basic residues" evidence="1">
    <location>
        <begin position="816"/>
        <end position="831"/>
    </location>
</feature>
<feature type="transmembrane region" description="Helical" evidence="2">
    <location>
        <begin position="6"/>
        <end position="27"/>
    </location>
</feature>
<dbReference type="AlphaFoldDB" id="A0AAD7AVH3"/>
<feature type="compositionally biased region" description="Pro residues" evidence="1">
    <location>
        <begin position="287"/>
        <end position="301"/>
    </location>
</feature>
<feature type="region of interest" description="Disordered" evidence="1">
    <location>
        <begin position="257"/>
        <end position="341"/>
    </location>
</feature>
<feature type="transmembrane region" description="Helical" evidence="2">
    <location>
        <begin position="134"/>
        <end position="155"/>
    </location>
</feature>
<sequence>MIPLVPALALAFLSFLSSAFIILRIVLPILPPHPLSRRVAPSEFGLPNFRSLSPADKSHIWLASLDILGLALFIWQAINEYTGGPSDALTALDPVSSLRLWIAMTVRQTCLLLVAGLTLLHVRMGRSVSFGKKHWMLWAPTLVLVATSTGIAAVLSGAQVPSLFIGLVSYTSTIAVMSSIAFCCLVGTLLAIKRNLAVVQDESEPWPPVRQMEEQPRPSFATEEIDAIRDGASWITSNASNASSRHNSVSAWSFSTHAPSAHGGRPQGSHPSVPAKSSFWFSGSTPPDAPPVPPLPSPYGPLSPTARSLSDPDPFRRDALDAPPRPRLDSQTSWLTSTNGSHKTVSAWSYPTAHHEDHEGSRNGSIVNLNAELLPSSHTAVTRPTTPAMANANVLGGYGFAPVHTDAEKSLAALAATPGATIDISVYRAIGWLITIWVPLTLSLPYLLLAPHSSQTPMAASILLILSVTISSPLLALNLLFRSPIPIPHGLFDNRSDLPTDALRGPSVAGSVPTYKFSHEYKRSTSASVTVVEGRRSGDVWMSNGDAVDGKSKIGRALGMMSAMPKLSVLPPEVDDSEPLTPPLPMQDDDSLPVSIHNSTVQNSTQSEMSAQFGRMRKDSKASSHLSAADESMAYASRIMVAQRHYSTLAQTMMVPGEPEKRTSTGGHLIAASGVGPTRSARNSAHLRTRSGSSVHSPTTSSFNISPPPSFPLPPTPPNVRAARLAHLGHKKSFSSGFSFGAVDDMNEIDALTAGVLPLLVPGLKVGDNMKIKDGDWTPPTSYSRAKGRRAARHLHEFGEDFSSPQIHSTPARTRAQARPKKTSMHKRHHFSLPSLGLGKDGVHSLANWKDEVSRALETGLGQYTAVPSNVALDVGRRATVMGGESIPSNTLAQLQAVREEEEQQQQPTRLTRGLSSRRLGLQAPVPHDARLSTDSINLSVIPPSAASTATLFEFEAGMDSGPQAESTPHNNVANKPVSKQRPPPLPLPVPQHVTQTGRAARRSSIVYITSSDENFSPRTPAPDSENAPTTPSAIASLAQWSSRVIAKPGKIQRKLSNAISGTTAKPGSPGLRPLTLLQDRDTNANGGGTPPLSLRKKNNKLRVVNTENVSPFADPVKGRGVLKPLGLARTETRQLPVA</sequence>
<evidence type="ECO:0000256" key="1">
    <source>
        <dbReference type="SAM" id="MobiDB-lite"/>
    </source>
</evidence>
<dbReference type="Proteomes" id="UP001218218">
    <property type="component" value="Unassembled WGS sequence"/>
</dbReference>
<accession>A0AAD7AVH3</accession>